<organism evidence="1 2">
    <name type="scientific">Pristionchus pacificus</name>
    <name type="common">Parasitic nematode worm</name>
    <dbReference type="NCBI Taxonomy" id="54126"/>
    <lineage>
        <taxon>Eukaryota</taxon>
        <taxon>Metazoa</taxon>
        <taxon>Ecdysozoa</taxon>
        <taxon>Nematoda</taxon>
        <taxon>Chromadorea</taxon>
        <taxon>Rhabditida</taxon>
        <taxon>Rhabditina</taxon>
        <taxon>Diplogasteromorpha</taxon>
        <taxon>Diplogasteroidea</taxon>
        <taxon>Neodiplogasteridae</taxon>
        <taxon>Pristionchus</taxon>
    </lineage>
</organism>
<sequence length="144" mass="16934">MFLNITLIINLQLFPVIFQMEFPEYRYAENNMLKKGPDDEYLVDLDDLFLEGNLVDMNDFVRNKSHDSFEVINIPPSDRIGWRRKIVCDVGKSRFMLKPRLDPHEVIVYRSLQGSDYVFHILDFDVKGYLMAHDVFVVPTTVSQ</sequence>
<dbReference type="AlphaFoldDB" id="A0A2A6BU95"/>
<gene>
    <name evidence="1" type="primary">WBGene00205679</name>
</gene>
<protein>
    <submittedName>
        <fullName evidence="1">Uncharacterized protein</fullName>
    </submittedName>
</protein>
<accession>A0A2A6BU95</accession>
<name>A0A2A6BU95_PRIPA</name>
<dbReference type="Proteomes" id="UP000005239">
    <property type="component" value="Unassembled WGS sequence"/>
</dbReference>
<accession>A0A8R1UJ92</accession>
<evidence type="ECO:0000313" key="2">
    <source>
        <dbReference type="Proteomes" id="UP000005239"/>
    </source>
</evidence>
<keyword evidence="2" id="KW-1185">Reference proteome</keyword>
<proteinExistence type="predicted"/>
<reference evidence="2" key="1">
    <citation type="journal article" date="2008" name="Nat. Genet.">
        <title>The Pristionchus pacificus genome provides a unique perspective on nematode lifestyle and parasitism.</title>
        <authorList>
            <person name="Dieterich C."/>
            <person name="Clifton S.W."/>
            <person name="Schuster L.N."/>
            <person name="Chinwalla A."/>
            <person name="Delehaunty K."/>
            <person name="Dinkelacker I."/>
            <person name="Fulton L."/>
            <person name="Fulton R."/>
            <person name="Godfrey J."/>
            <person name="Minx P."/>
            <person name="Mitreva M."/>
            <person name="Roeseler W."/>
            <person name="Tian H."/>
            <person name="Witte H."/>
            <person name="Yang S.P."/>
            <person name="Wilson R.K."/>
            <person name="Sommer R.J."/>
        </authorList>
    </citation>
    <scope>NUCLEOTIDE SEQUENCE [LARGE SCALE GENOMIC DNA]</scope>
    <source>
        <strain evidence="2">PS312</strain>
    </source>
</reference>
<evidence type="ECO:0000313" key="1">
    <source>
        <dbReference type="EnsemblMetazoa" id="PPA32819.1"/>
    </source>
</evidence>
<dbReference type="EnsemblMetazoa" id="PPA32819.1">
    <property type="protein sequence ID" value="PPA32819.1"/>
    <property type="gene ID" value="WBGene00205679"/>
</dbReference>
<reference evidence="1" key="2">
    <citation type="submission" date="2022-06" db="UniProtKB">
        <authorList>
            <consortium name="EnsemblMetazoa"/>
        </authorList>
    </citation>
    <scope>IDENTIFICATION</scope>
    <source>
        <strain evidence="1">PS312</strain>
    </source>
</reference>